<evidence type="ECO:0000256" key="5">
    <source>
        <dbReference type="ARBA" id="ARBA00023136"/>
    </source>
</evidence>
<evidence type="ECO:0000256" key="6">
    <source>
        <dbReference type="SAM" id="Phobius"/>
    </source>
</evidence>
<evidence type="ECO:0000259" key="7">
    <source>
        <dbReference type="PROSITE" id="PS50850"/>
    </source>
</evidence>
<dbReference type="SUPFAM" id="SSF103473">
    <property type="entry name" value="MFS general substrate transporter"/>
    <property type="match status" value="1"/>
</dbReference>
<dbReference type="InterPro" id="IPR011701">
    <property type="entry name" value="MFS"/>
</dbReference>
<feature type="transmembrane region" description="Helical" evidence="6">
    <location>
        <begin position="174"/>
        <end position="193"/>
    </location>
</feature>
<feature type="transmembrane region" description="Helical" evidence="6">
    <location>
        <begin position="67"/>
        <end position="87"/>
    </location>
</feature>
<gene>
    <name evidence="8" type="ORF">SAMN05421733_10528</name>
</gene>
<dbReference type="PROSITE" id="PS50850">
    <property type="entry name" value="MFS"/>
    <property type="match status" value="1"/>
</dbReference>
<keyword evidence="9" id="KW-1185">Reference proteome</keyword>
<protein>
    <submittedName>
        <fullName evidence="8">Predicted arabinose efflux permease, MFS family</fullName>
    </submittedName>
</protein>
<dbReference type="InterPro" id="IPR050189">
    <property type="entry name" value="MFS_Efflux_Transporters"/>
</dbReference>
<evidence type="ECO:0000256" key="3">
    <source>
        <dbReference type="ARBA" id="ARBA00022692"/>
    </source>
</evidence>
<evidence type="ECO:0000313" key="8">
    <source>
        <dbReference type="EMBL" id="SDB92059.1"/>
    </source>
</evidence>
<feature type="transmembrane region" description="Helical" evidence="6">
    <location>
        <begin position="199"/>
        <end position="225"/>
    </location>
</feature>
<evidence type="ECO:0000256" key="1">
    <source>
        <dbReference type="ARBA" id="ARBA00004651"/>
    </source>
</evidence>
<comment type="subcellular location">
    <subcellularLocation>
        <location evidence="1">Cell membrane</location>
        <topology evidence="1">Multi-pass membrane protein</topology>
    </subcellularLocation>
</comment>
<dbReference type="EMBL" id="FMYL01000005">
    <property type="protein sequence ID" value="SDB92059.1"/>
    <property type="molecule type" value="Genomic_DNA"/>
</dbReference>
<dbReference type="Pfam" id="PF07690">
    <property type="entry name" value="MFS_1"/>
    <property type="match status" value="1"/>
</dbReference>
<keyword evidence="4 6" id="KW-1133">Transmembrane helix</keyword>
<reference evidence="9" key="1">
    <citation type="submission" date="2016-09" db="EMBL/GenBank/DDBJ databases">
        <authorList>
            <person name="Varghese N."/>
            <person name="Submissions S."/>
        </authorList>
    </citation>
    <scope>NUCLEOTIDE SEQUENCE [LARGE SCALE GENOMIC DNA]</scope>
    <source>
        <strain evidence="9">ANC 4422</strain>
    </source>
</reference>
<feature type="domain" description="Major facilitator superfamily (MFS) profile" evidence="7">
    <location>
        <begin position="1"/>
        <end position="288"/>
    </location>
</feature>
<dbReference type="InterPro" id="IPR020846">
    <property type="entry name" value="MFS_dom"/>
</dbReference>
<keyword evidence="5 6" id="KW-0472">Membrane</keyword>
<dbReference type="PANTHER" id="PTHR43124:SF4">
    <property type="entry name" value="SUGAR EFFLUX TRANSPORTER"/>
    <property type="match status" value="1"/>
</dbReference>
<feature type="transmembrane region" description="Helical" evidence="6">
    <location>
        <begin position="142"/>
        <end position="162"/>
    </location>
</feature>
<feature type="transmembrane region" description="Helical" evidence="6">
    <location>
        <begin position="263"/>
        <end position="285"/>
    </location>
</feature>
<sequence length="293" mass="32989">MFFLFRSLCAISHGIFWAIVTDFAMKIVHEKHRAMTSSIVFSSIPLATVMGIPTLNYIGQRTRWDTAFLLISILIAICLIFIFICLPKNHHSQIPLTNTPLSHSRKKWSWLLIGITAMIATAQSCAYTYIEPYIRSLAFFSQQNLTLLLIIYGLSGLIGNVITMRFMPHHIKNLTRVFLVLFSITMLSLYILATQISFYSFALLLFFWGVSASILFTTVQTWVILITQQYSSTMAAFNSAILNYAIALGATFSAWLVSNIGLTSIFIASASILLVAIVQLQFMIVKNEDNRSL</sequence>
<proteinExistence type="predicted"/>
<evidence type="ECO:0000256" key="4">
    <source>
        <dbReference type="ARBA" id="ARBA00022989"/>
    </source>
</evidence>
<dbReference type="AlphaFoldDB" id="A0A1G6HCQ1"/>
<evidence type="ECO:0000313" key="9">
    <source>
        <dbReference type="Proteomes" id="UP000242501"/>
    </source>
</evidence>
<feature type="transmembrane region" description="Helical" evidence="6">
    <location>
        <begin position="108"/>
        <end position="130"/>
    </location>
</feature>
<feature type="transmembrane region" description="Helical" evidence="6">
    <location>
        <begin position="237"/>
        <end position="257"/>
    </location>
</feature>
<dbReference type="InterPro" id="IPR036259">
    <property type="entry name" value="MFS_trans_sf"/>
</dbReference>
<name>A0A1G6HCQ1_9GAMM</name>
<dbReference type="Gene3D" id="1.20.1250.20">
    <property type="entry name" value="MFS general substrate transporter like domains"/>
    <property type="match status" value="1"/>
</dbReference>
<organism evidence="8 9">
    <name type="scientific">Acinetobacter boissieri</name>
    <dbReference type="NCBI Taxonomy" id="1219383"/>
    <lineage>
        <taxon>Bacteria</taxon>
        <taxon>Pseudomonadati</taxon>
        <taxon>Pseudomonadota</taxon>
        <taxon>Gammaproteobacteria</taxon>
        <taxon>Moraxellales</taxon>
        <taxon>Moraxellaceae</taxon>
        <taxon>Acinetobacter</taxon>
    </lineage>
</organism>
<dbReference type="PANTHER" id="PTHR43124">
    <property type="entry name" value="PURINE EFFLUX PUMP PBUE"/>
    <property type="match status" value="1"/>
</dbReference>
<evidence type="ECO:0000256" key="2">
    <source>
        <dbReference type="ARBA" id="ARBA00022475"/>
    </source>
</evidence>
<feature type="transmembrane region" description="Helical" evidence="6">
    <location>
        <begin position="34"/>
        <end position="55"/>
    </location>
</feature>
<dbReference type="GO" id="GO:0005886">
    <property type="term" value="C:plasma membrane"/>
    <property type="evidence" value="ECO:0007669"/>
    <property type="project" value="UniProtKB-SubCell"/>
</dbReference>
<keyword evidence="2" id="KW-1003">Cell membrane</keyword>
<keyword evidence="3 6" id="KW-0812">Transmembrane</keyword>
<accession>A0A1G6HCQ1</accession>
<dbReference type="GO" id="GO:0022857">
    <property type="term" value="F:transmembrane transporter activity"/>
    <property type="evidence" value="ECO:0007669"/>
    <property type="project" value="InterPro"/>
</dbReference>
<dbReference type="Proteomes" id="UP000242501">
    <property type="component" value="Unassembled WGS sequence"/>
</dbReference>